<dbReference type="RefSeq" id="WP_013047986.1">
    <property type="nucleotide sequence ID" value="NC_014011.1"/>
</dbReference>
<sequence>MAYIFAVSGMKNSGKTKLCLLLLKYLKEAGIHVGYIKHSHEKVLSPMDTDTGKVLSQGIPALYWGVDGCRYEKPGEISIYDIQNRIGSNFDILLLEGGKSFPCHKIWLGEADTCPGNIPGIVAYYEAIPAKKGGRDDTKRFFSFGEESSIADFIIALYERSSERLSLIIEGEKIPLRPFVSDFIEGGIKGMLSSLKKIDKLNGDIAISIKKEKDK</sequence>
<dbReference type="eggNOG" id="COG1763">
    <property type="taxonomic scope" value="Bacteria"/>
</dbReference>
<dbReference type="InterPro" id="IPR052539">
    <property type="entry name" value="MGD_biosynthesis_adapter"/>
</dbReference>
<keyword evidence="3" id="KW-1185">Reference proteome</keyword>
<dbReference type="Proteomes" id="UP000002366">
    <property type="component" value="Chromosome"/>
</dbReference>
<dbReference type="Pfam" id="PF03205">
    <property type="entry name" value="MobB"/>
    <property type="match status" value="1"/>
</dbReference>
<dbReference type="PANTHER" id="PTHR40072">
    <property type="entry name" value="MOLYBDOPTERIN-GUANINE DINUCLEOTIDE BIOSYNTHESIS ADAPTER PROTEIN-RELATED"/>
    <property type="match status" value="1"/>
</dbReference>
<name>D5EDT8_AMICL</name>
<dbReference type="EMBL" id="CP001997">
    <property type="protein sequence ID" value="ADE56720.1"/>
    <property type="molecule type" value="Genomic_DNA"/>
</dbReference>
<accession>D5EDT8</accession>
<dbReference type="GO" id="GO:0005525">
    <property type="term" value="F:GTP binding"/>
    <property type="evidence" value="ECO:0007669"/>
    <property type="project" value="InterPro"/>
</dbReference>
<organism evidence="2 3">
    <name type="scientific">Aminobacterium colombiense (strain DSM 12261 / ALA-1)</name>
    <dbReference type="NCBI Taxonomy" id="572547"/>
    <lineage>
        <taxon>Bacteria</taxon>
        <taxon>Thermotogati</taxon>
        <taxon>Synergistota</taxon>
        <taxon>Synergistia</taxon>
        <taxon>Synergistales</taxon>
        <taxon>Aminobacteriaceae</taxon>
        <taxon>Aminobacterium</taxon>
    </lineage>
</organism>
<gene>
    <name evidence="2" type="ordered locus">Amico_0585</name>
</gene>
<evidence type="ECO:0000259" key="1">
    <source>
        <dbReference type="Pfam" id="PF03205"/>
    </source>
</evidence>
<dbReference type="SUPFAM" id="SSF52540">
    <property type="entry name" value="P-loop containing nucleoside triphosphate hydrolases"/>
    <property type="match status" value="1"/>
</dbReference>
<dbReference type="Gene3D" id="3.40.50.300">
    <property type="entry name" value="P-loop containing nucleotide triphosphate hydrolases"/>
    <property type="match status" value="1"/>
</dbReference>
<dbReference type="KEGG" id="aco:Amico_0585"/>
<dbReference type="InterPro" id="IPR004435">
    <property type="entry name" value="MobB_dom"/>
</dbReference>
<evidence type="ECO:0000313" key="3">
    <source>
        <dbReference type="Proteomes" id="UP000002366"/>
    </source>
</evidence>
<dbReference type="GO" id="GO:0006777">
    <property type="term" value="P:Mo-molybdopterin cofactor biosynthetic process"/>
    <property type="evidence" value="ECO:0007669"/>
    <property type="project" value="InterPro"/>
</dbReference>
<dbReference type="AlphaFoldDB" id="D5EDT8"/>
<proteinExistence type="predicted"/>
<feature type="domain" description="Molybdopterin-guanine dinucleotide biosynthesis protein B (MobB)" evidence="1">
    <location>
        <begin position="4"/>
        <end position="108"/>
    </location>
</feature>
<evidence type="ECO:0000313" key="2">
    <source>
        <dbReference type="EMBL" id="ADE56720.1"/>
    </source>
</evidence>
<dbReference type="OrthoDB" id="9786803at2"/>
<dbReference type="PANTHER" id="PTHR40072:SF1">
    <property type="entry name" value="MOLYBDOPTERIN-GUANINE DINUCLEOTIDE BIOSYNTHESIS ADAPTER PROTEIN"/>
    <property type="match status" value="1"/>
</dbReference>
<dbReference type="STRING" id="572547.Amico_0585"/>
<dbReference type="HOGENOM" id="CLU_068199_0_2_0"/>
<dbReference type="InterPro" id="IPR027417">
    <property type="entry name" value="P-loop_NTPase"/>
</dbReference>
<protein>
    <submittedName>
        <fullName evidence="2">Molybdopterin-guanine dinucleotide biosynthesis protein-like protein</fullName>
    </submittedName>
</protein>
<reference evidence="2 3" key="1">
    <citation type="journal article" date="2010" name="Stand. Genomic Sci.">
        <title>Complete genome sequence of Aminobacterium colombiense type strain (ALA-1).</title>
        <authorList>
            <person name="Chertkov O."/>
            <person name="Sikorski J."/>
            <person name="Brambilla E."/>
            <person name="Lapidus A."/>
            <person name="Copeland A."/>
            <person name="Glavina Del Rio T."/>
            <person name="Nolan M."/>
            <person name="Lucas S."/>
            <person name="Tice H."/>
            <person name="Cheng J.F."/>
            <person name="Han C."/>
            <person name="Detter J.C."/>
            <person name="Bruce D."/>
            <person name="Tapia R."/>
            <person name="Goodwin L."/>
            <person name="Pitluck S."/>
            <person name="Liolios K."/>
            <person name="Ivanova N."/>
            <person name="Mavromatis K."/>
            <person name="Ovchinnikova G."/>
            <person name="Pati A."/>
            <person name="Chen A."/>
            <person name="Palaniappan K."/>
            <person name="Land M."/>
            <person name="Hauser L."/>
            <person name="Chang Y.J."/>
            <person name="Jeffries C.D."/>
            <person name="Spring S."/>
            <person name="Rohde M."/>
            <person name="Goker M."/>
            <person name="Bristow J."/>
            <person name="Eisen J.A."/>
            <person name="Markowitz V."/>
            <person name="Hugenholtz P."/>
            <person name="Kyrpides N.C."/>
            <person name="Klenk H.P."/>
        </authorList>
    </citation>
    <scope>NUCLEOTIDE SEQUENCE [LARGE SCALE GENOMIC DNA]</scope>
    <source>
        <strain evidence="3">DSM 12261 / ALA-1</strain>
    </source>
</reference>